<reference evidence="2" key="1">
    <citation type="submission" date="2020-11" db="EMBL/GenBank/DDBJ databases">
        <authorList>
            <person name="Tran Van P."/>
        </authorList>
    </citation>
    <scope>NUCLEOTIDE SEQUENCE</scope>
</reference>
<proteinExistence type="predicted"/>
<name>A0A7R9FCX8_9NEOP</name>
<evidence type="ECO:0000256" key="1">
    <source>
        <dbReference type="SAM" id="MobiDB-lite"/>
    </source>
</evidence>
<feature type="compositionally biased region" description="Basic and acidic residues" evidence="1">
    <location>
        <begin position="11"/>
        <end position="20"/>
    </location>
</feature>
<feature type="compositionally biased region" description="Acidic residues" evidence="1">
    <location>
        <begin position="65"/>
        <end position="80"/>
    </location>
</feature>
<organism evidence="2">
    <name type="scientific">Timema bartmani</name>
    <dbReference type="NCBI Taxonomy" id="61472"/>
    <lineage>
        <taxon>Eukaryota</taxon>
        <taxon>Metazoa</taxon>
        <taxon>Ecdysozoa</taxon>
        <taxon>Arthropoda</taxon>
        <taxon>Hexapoda</taxon>
        <taxon>Insecta</taxon>
        <taxon>Pterygota</taxon>
        <taxon>Neoptera</taxon>
        <taxon>Polyneoptera</taxon>
        <taxon>Phasmatodea</taxon>
        <taxon>Timematodea</taxon>
        <taxon>Timematoidea</taxon>
        <taxon>Timematidae</taxon>
        <taxon>Timema</taxon>
    </lineage>
</organism>
<dbReference type="AlphaFoldDB" id="A0A7R9FCX8"/>
<gene>
    <name evidence="2" type="ORF">TBIB3V08_LOCUS13534</name>
</gene>
<feature type="region of interest" description="Disordered" evidence="1">
    <location>
        <begin position="1"/>
        <end position="163"/>
    </location>
</feature>
<evidence type="ECO:0000313" key="2">
    <source>
        <dbReference type="EMBL" id="CAD7451265.1"/>
    </source>
</evidence>
<protein>
    <submittedName>
        <fullName evidence="2">Uncharacterized protein</fullName>
    </submittedName>
</protein>
<dbReference type="EMBL" id="OD588364">
    <property type="protein sequence ID" value="CAD7451265.1"/>
    <property type="molecule type" value="Genomic_DNA"/>
</dbReference>
<feature type="compositionally biased region" description="Polar residues" evidence="1">
    <location>
        <begin position="26"/>
        <end position="55"/>
    </location>
</feature>
<sequence>MQGKEITFFTHKSDDTEFERPYAPNAQYSYNNWSPPAQSNESTNGYFLERSSSARKTLERACELCPEEEPEVEELLEEGEGSQPEEQQPPPPPPQQRPAPNPATQRILSKSHMWVSNPEGSSQQQPPVQPPSNEEGMEPATSSQSADDQPPPPATTDQPPSYH</sequence>
<accession>A0A7R9FCX8</accession>
<feature type="compositionally biased region" description="Pro residues" evidence="1">
    <location>
        <begin position="87"/>
        <end position="101"/>
    </location>
</feature>